<evidence type="ECO:0000256" key="5">
    <source>
        <dbReference type="SAM" id="MobiDB-lite"/>
    </source>
</evidence>
<dbReference type="AlphaFoldDB" id="A0A4Q1BJG9"/>
<organism evidence="6 7">
    <name type="scientific">Tremella mesenterica</name>
    <name type="common">Jelly fungus</name>
    <dbReference type="NCBI Taxonomy" id="5217"/>
    <lineage>
        <taxon>Eukaryota</taxon>
        <taxon>Fungi</taxon>
        <taxon>Dikarya</taxon>
        <taxon>Basidiomycota</taxon>
        <taxon>Agaricomycotina</taxon>
        <taxon>Tremellomycetes</taxon>
        <taxon>Tremellales</taxon>
        <taxon>Tremellaceae</taxon>
        <taxon>Tremella</taxon>
    </lineage>
</organism>
<keyword evidence="4" id="KW-1015">Disulfide bond</keyword>
<evidence type="ECO:0000313" key="7">
    <source>
        <dbReference type="Proteomes" id="UP000289152"/>
    </source>
</evidence>
<comment type="function">
    <text evidence="1">Required for the assembly of cytochrome c oxidase.</text>
</comment>
<dbReference type="PANTHER" id="PTHR46811:SF1">
    <property type="entry name" value="COILED-COIL-HELIX-COILED-COIL-HELIX DOMAIN-CONTAINING PROTEIN 7"/>
    <property type="match status" value="1"/>
</dbReference>
<keyword evidence="3" id="KW-0496">Mitochondrion</keyword>
<evidence type="ECO:0000256" key="3">
    <source>
        <dbReference type="ARBA" id="ARBA00023128"/>
    </source>
</evidence>
<dbReference type="Proteomes" id="UP000289152">
    <property type="component" value="Unassembled WGS sequence"/>
</dbReference>
<evidence type="ECO:0000256" key="4">
    <source>
        <dbReference type="ARBA" id="ARBA00023157"/>
    </source>
</evidence>
<comment type="caution">
    <text evidence="6">The sequence shown here is derived from an EMBL/GenBank/DDBJ whole genome shotgun (WGS) entry which is preliminary data.</text>
</comment>
<dbReference type="PROSITE" id="PS51808">
    <property type="entry name" value="CHCH"/>
    <property type="match status" value="1"/>
</dbReference>
<comment type="subcellular location">
    <subcellularLocation>
        <location evidence="2">Mitochondrion intermembrane space</location>
    </subcellularLocation>
</comment>
<dbReference type="STRING" id="5217.A0A4Q1BJG9"/>
<accession>A0A4Q1BJG9</accession>
<dbReference type="EMBL" id="SDIL01000058">
    <property type="protein sequence ID" value="RXK37854.1"/>
    <property type="molecule type" value="Genomic_DNA"/>
</dbReference>
<dbReference type="PANTHER" id="PTHR46811">
    <property type="entry name" value="COILED-COIL-HELIX-COILED-COIL-HELIX DOMAIN-CONTAINING PROTEIN 7"/>
    <property type="match status" value="1"/>
</dbReference>
<evidence type="ECO:0000256" key="2">
    <source>
        <dbReference type="ARBA" id="ARBA00004569"/>
    </source>
</evidence>
<protein>
    <submittedName>
        <fullName evidence="6">Cytochrome c oxidase-assembly factor COX23, mitochondrial</fullName>
    </submittedName>
</protein>
<feature type="region of interest" description="Disordered" evidence="5">
    <location>
        <begin position="1"/>
        <end position="29"/>
    </location>
</feature>
<name>A0A4Q1BJG9_TREME</name>
<dbReference type="VEuPathDB" id="FungiDB:TREMEDRAFT_35781"/>
<evidence type="ECO:0000313" key="6">
    <source>
        <dbReference type="EMBL" id="RXK37854.1"/>
    </source>
</evidence>
<dbReference type="GO" id="GO:0033108">
    <property type="term" value="P:mitochondrial respiratory chain complex assembly"/>
    <property type="evidence" value="ECO:0007669"/>
    <property type="project" value="TreeGrafter"/>
</dbReference>
<gene>
    <name evidence="6" type="ORF">M231_04852</name>
</gene>
<dbReference type="GO" id="GO:0005758">
    <property type="term" value="C:mitochondrial intermembrane space"/>
    <property type="evidence" value="ECO:0007669"/>
    <property type="project" value="UniProtKB-SubCell"/>
</dbReference>
<proteinExistence type="predicted"/>
<dbReference type="InterPro" id="IPR051040">
    <property type="entry name" value="COX23"/>
</dbReference>
<dbReference type="OMA" id="GGDRDMC"/>
<dbReference type="InterPro" id="IPR009069">
    <property type="entry name" value="Cys_alpha_HP_mot_SF"/>
</dbReference>
<reference evidence="6 7" key="1">
    <citation type="submission" date="2016-06" db="EMBL/GenBank/DDBJ databases">
        <title>Evolution of pathogenesis and genome organization in the Tremellales.</title>
        <authorList>
            <person name="Cuomo C."/>
            <person name="Litvintseva A."/>
            <person name="Heitman J."/>
            <person name="Chen Y."/>
            <person name="Sun S."/>
            <person name="Springer D."/>
            <person name="Dromer F."/>
            <person name="Young S."/>
            <person name="Zeng Q."/>
            <person name="Chapman S."/>
            <person name="Gujja S."/>
            <person name="Saif S."/>
            <person name="Birren B."/>
        </authorList>
    </citation>
    <scope>NUCLEOTIDE SEQUENCE [LARGE SCALE GENOMIC DNA]</scope>
    <source>
        <strain evidence="6 7">ATCC 28783</strain>
    </source>
</reference>
<dbReference type="InParanoid" id="A0A4Q1BJG9"/>
<evidence type="ECO:0000256" key="1">
    <source>
        <dbReference type="ARBA" id="ARBA00003875"/>
    </source>
</evidence>
<dbReference type="SUPFAM" id="SSF47072">
    <property type="entry name" value="Cysteine alpha-hairpin motif"/>
    <property type="match status" value="1"/>
</dbReference>
<dbReference type="Gene3D" id="1.10.287.1130">
    <property type="entry name" value="CytochromE C oxidase copper chaperone"/>
    <property type="match status" value="1"/>
</dbReference>
<dbReference type="OrthoDB" id="9971592at2759"/>
<sequence>MASQVPPSTKPTPYAERPPPPTPDLEQPEDYKKTFRSRMTVTKFADPCEAASKATYDCLERTHYNRSECQDFFRAYRECKGKWIKQRKEDRRLGRDTV</sequence>
<keyword evidence="7" id="KW-1185">Reference proteome</keyword>